<dbReference type="InterPro" id="IPR010496">
    <property type="entry name" value="AL/BT2_dom"/>
</dbReference>
<evidence type="ECO:0000313" key="2">
    <source>
        <dbReference type="EMBL" id="MET6997623.1"/>
    </source>
</evidence>
<evidence type="ECO:0000313" key="3">
    <source>
        <dbReference type="Proteomes" id="UP001549749"/>
    </source>
</evidence>
<dbReference type="EMBL" id="JBEXAC010000001">
    <property type="protein sequence ID" value="MET6997623.1"/>
    <property type="molecule type" value="Genomic_DNA"/>
</dbReference>
<dbReference type="Gene3D" id="2.60.120.560">
    <property type="entry name" value="Exo-inulinase, domain 1"/>
    <property type="match status" value="1"/>
</dbReference>
<dbReference type="Proteomes" id="UP001549749">
    <property type="component" value="Unassembled WGS sequence"/>
</dbReference>
<gene>
    <name evidence="2" type="ORF">ABR189_09600</name>
</gene>
<feature type="domain" description="3-keto-alpha-glucoside-1,2-lyase/3-keto-2-hydroxy-glucal hydratase" evidence="1">
    <location>
        <begin position="23"/>
        <end position="213"/>
    </location>
</feature>
<organism evidence="2 3">
    <name type="scientific">Chitinophaga defluvii</name>
    <dbReference type="NCBI Taxonomy" id="3163343"/>
    <lineage>
        <taxon>Bacteria</taxon>
        <taxon>Pseudomonadati</taxon>
        <taxon>Bacteroidota</taxon>
        <taxon>Chitinophagia</taxon>
        <taxon>Chitinophagales</taxon>
        <taxon>Chitinophagaceae</taxon>
        <taxon>Chitinophaga</taxon>
    </lineage>
</organism>
<name>A0ABV2T3L6_9BACT</name>
<accession>A0ABV2T3L6</accession>
<comment type="caution">
    <text evidence="2">The sequence shown here is derived from an EMBL/GenBank/DDBJ whole genome shotgun (WGS) entry which is preliminary data.</text>
</comment>
<sequence length="445" mass="49807">MTISLDDLNAFENPGKNWIVAADAWGNYTQKGELEKIKEGKGVVINHPSEKNRTQLITKQQFGDIEIALDFMMAKGSNSGVYLQGKYEVQLLDSWTKSDPSSGDCGGIYQRWDRSRPAGQKGYEGIAPLQNACRAPGLWQHLVIKFRAPRFDTQGNKTANARFEEVYLNGVLVQSQVEVSGPTRSPSLSDNENAQGPLLFQGDHGKVAFRNIRYRPLNIIPVKLPNKAPIIITPNQHPYLLRSFMEFGGKKLTNVISMGDQAGLNYSYDLKEGALFQVWRGRFLDAADMWHSRGQGQFAVPLGSIVPFSGAPSIAVLADKNVPWPDSVTFDELQDEGYELDKDRIPTFSYVIKGIAVKDRIAPDPAQTGFARTITIINPVANLYGRIISAGTIEQLSKELYRVNGSCYIHLDRRYRPEIRQTKEGEEMLISLTDLKTPFTYSIIW</sequence>
<evidence type="ECO:0000259" key="1">
    <source>
        <dbReference type="Pfam" id="PF06439"/>
    </source>
</evidence>
<reference evidence="2 3" key="1">
    <citation type="submission" date="2024-06" db="EMBL/GenBank/DDBJ databases">
        <title>Chitinophaga defluvii sp. nov., isolated from municipal sewage.</title>
        <authorList>
            <person name="Zhang L."/>
        </authorList>
    </citation>
    <scope>NUCLEOTIDE SEQUENCE [LARGE SCALE GENOMIC DNA]</scope>
    <source>
        <strain evidence="2 3">H8</strain>
    </source>
</reference>
<dbReference type="RefSeq" id="WP_354660258.1">
    <property type="nucleotide sequence ID" value="NZ_JBEXAC010000001.1"/>
</dbReference>
<keyword evidence="3" id="KW-1185">Reference proteome</keyword>
<dbReference type="Pfam" id="PF06439">
    <property type="entry name" value="3keto-disac_hyd"/>
    <property type="match status" value="1"/>
</dbReference>
<protein>
    <submittedName>
        <fullName evidence="2">DUF1080 domain-containing protein</fullName>
    </submittedName>
</protein>
<proteinExistence type="predicted"/>